<sequence>MSSELNRSLDALQSVYGNFKDVTSDDVEAWILPGMPGCHRGNLSSKFDGRYLWTDAFAIMSFLSLHQMTKDFRYFNLAKRLVLAVHNTLGYHRHLHTRLSRATEDYPVQGGLRIGKLLPEGDESGQGDGQYFHYLTRWMYALSQITAITGEPWYNEQAIELARVAIRKFRHEEEEEKPKLRWKMSIDLEWPQVALEGSIDPVDGYVTFRLLQGTVKNETVLQDKVASLKAMLDRACDRQPSTDPLDLGMLFAKVVSALYDMHRHGYFERPAAQRVAYREFGAALGLYSHSSKLLGQSKTAELAAHILQVWEDDEAVTLRGNSHTEQDGCITAVMYAAALLASWREAKESPGNGIRL</sequence>
<name>A0ACC3A5L2_9EURO</name>
<proteinExistence type="predicted"/>
<dbReference type="EMBL" id="JAPDRQ010000090">
    <property type="protein sequence ID" value="KAJ9655747.1"/>
    <property type="molecule type" value="Genomic_DNA"/>
</dbReference>
<comment type="caution">
    <text evidence="1">The sequence shown here is derived from an EMBL/GenBank/DDBJ whole genome shotgun (WGS) entry which is preliminary data.</text>
</comment>
<protein>
    <submittedName>
        <fullName evidence="1">Uncharacterized protein</fullName>
    </submittedName>
</protein>
<accession>A0ACC3A5L2</accession>
<evidence type="ECO:0000313" key="2">
    <source>
        <dbReference type="Proteomes" id="UP001172386"/>
    </source>
</evidence>
<evidence type="ECO:0000313" key="1">
    <source>
        <dbReference type="EMBL" id="KAJ9655747.1"/>
    </source>
</evidence>
<reference evidence="1" key="1">
    <citation type="submission" date="2022-10" db="EMBL/GenBank/DDBJ databases">
        <title>Culturing micro-colonial fungi from biological soil crusts in the Mojave desert and describing Neophaeococcomyces mojavensis, and introducing the new genera and species Taxawa tesnikishii.</title>
        <authorList>
            <person name="Kurbessoian T."/>
            <person name="Stajich J.E."/>
        </authorList>
    </citation>
    <scope>NUCLEOTIDE SEQUENCE</scope>
    <source>
        <strain evidence="1">JES_112</strain>
    </source>
</reference>
<organism evidence="1 2">
    <name type="scientific">Neophaeococcomyces mojaviensis</name>
    <dbReference type="NCBI Taxonomy" id="3383035"/>
    <lineage>
        <taxon>Eukaryota</taxon>
        <taxon>Fungi</taxon>
        <taxon>Dikarya</taxon>
        <taxon>Ascomycota</taxon>
        <taxon>Pezizomycotina</taxon>
        <taxon>Eurotiomycetes</taxon>
        <taxon>Chaetothyriomycetidae</taxon>
        <taxon>Chaetothyriales</taxon>
        <taxon>Chaetothyriales incertae sedis</taxon>
        <taxon>Neophaeococcomyces</taxon>
    </lineage>
</organism>
<keyword evidence="2" id="KW-1185">Reference proteome</keyword>
<dbReference type="Proteomes" id="UP001172386">
    <property type="component" value="Unassembled WGS sequence"/>
</dbReference>
<gene>
    <name evidence="1" type="ORF">H2198_005453</name>
</gene>